<gene>
    <name evidence="2" type="ORF">D0T92_10410</name>
</gene>
<keyword evidence="3" id="KW-1185">Reference proteome</keyword>
<dbReference type="Proteomes" id="UP000325713">
    <property type="component" value="Chromosome"/>
</dbReference>
<organism evidence="2 3">
    <name type="scientific">Neisseria zalophi</name>
    <dbReference type="NCBI Taxonomy" id="640030"/>
    <lineage>
        <taxon>Bacteria</taxon>
        <taxon>Pseudomonadati</taxon>
        <taxon>Pseudomonadota</taxon>
        <taxon>Betaproteobacteria</taxon>
        <taxon>Neisseriales</taxon>
        <taxon>Neisseriaceae</taxon>
        <taxon>Neisseria</taxon>
    </lineage>
</organism>
<dbReference type="AlphaFoldDB" id="A0A5J6PW43"/>
<dbReference type="EMBL" id="CP031700">
    <property type="protein sequence ID" value="QEY26901.1"/>
    <property type="molecule type" value="Genomic_DNA"/>
</dbReference>
<protein>
    <submittedName>
        <fullName evidence="2">Uncharacterized protein</fullName>
    </submittedName>
</protein>
<proteinExistence type="predicted"/>
<evidence type="ECO:0000313" key="2">
    <source>
        <dbReference type="EMBL" id="QEY26901.1"/>
    </source>
</evidence>
<evidence type="ECO:0000313" key="3">
    <source>
        <dbReference type="Proteomes" id="UP000325713"/>
    </source>
</evidence>
<feature type="transmembrane region" description="Helical" evidence="1">
    <location>
        <begin position="73"/>
        <end position="91"/>
    </location>
</feature>
<keyword evidence="1" id="KW-0812">Transmembrane</keyword>
<dbReference type="RefSeq" id="WP_151052613.1">
    <property type="nucleotide sequence ID" value="NZ_CP031700.1"/>
</dbReference>
<dbReference type="KEGG" id="nzl:D0T92_10410"/>
<name>A0A5J6PW43_9NEIS</name>
<sequence length="92" mass="10845">MLRKLKGKYKSDRGRWIVYLSFALLEKLNLLKPVNGLIPNRVVPFKDLLAAIIFFYGQGCQIKALFFNKLIDLNIFYIFNQIIIYFLMVIVK</sequence>
<evidence type="ECO:0000256" key="1">
    <source>
        <dbReference type="SAM" id="Phobius"/>
    </source>
</evidence>
<keyword evidence="1" id="KW-0472">Membrane</keyword>
<accession>A0A5J6PW43</accession>
<reference evidence="2 3" key="1">
    <citation type="submission" date="2018-08" db="EMBL/GenBank/DDBJ databases">
        <title>Neisseria zalophi ATCC BAA-2455 complete genome.</title>
        <authorList>
            <person name="Veseli I.A."/>
            <person name="Buttler R."/>
            <person name="Mascarenhas dos Santos A.C."/>
            <person name="Pombert J.-F."/>
        </authorList>
    </citation>
    <scope>NUCLEOTIDE SEQUENCE [LARGE SCALE GENOMIC DNA]</scope>
    <source>
        <strain evidence="2 3">ATCC BAA-2455</strain>
    </source>
</reference>
<keyword evidence="1" id="KW-1133">Transmembrane helix</keyword>